<organism evidence="3">
    <name type="scientific">Timema bartmani</name>
    <dbReference type="NCBI Taxonomy" id="61472"/>
    <lineage>
        <taxon>Eukaryota</taxon>
        <taxon>Metazoa</taxon>
        <taxon>Ecdysozoa</taxon>
        <taxon>Arthropoda</taxon>
        <taxon>Hexapoda</taxon>
        <taxon>Insecta</taxon>
        <taxon>Pterygota</taxon>
        <taxon>Neoptera</taxon>
        <taxon>Polyneoptera</taxon>
        <taxon>Phasmatodea</taxon>
        <taxon>Timematodea</taxon>
        <taxon>Timematoidea</taxon>
        <taxon>Timematidae</taxon>
        <taxon>Timema</taxon>
    </lineage>
</organism>
<gene>
    <name evidence="3" type="ORF">TBIB3V08_LOCUS5839</name>
</gene>
<dbReference type="Pfam" id="PF03437">
    <property type="entry name" value="BtpA"/>
    <property type="match status" value="1"/>
</dbReference>
<dbReference type="AlphaFoldDB" id="A0A7R9EXZ8"/>
<feature type="compositionally biased region" description="Basic and acidic residues" evidence="2">
    <location>
        <begin position="9"/>
        <end position="20"/>
    </location>
</feature>
<evidence type="ECO:0000256" key="1">
    <source>
        <dbReference type="ARBA" id="ARBA00006007"/>
    </source>
</evidence>
<sequence>MGVNENEEEQSRSEEDEAPARMTHETALQHVDGLLQYLEEQNDNAHLAEKLMLRKVQSRMISVKKGCSVPVLIGSGVTAANLCDYLQANAVIVGTHFKHNGQWQNEVDVERVKVFMDKMHQARLKTSTD</sequence>
<dbReference type="EMBL" id="OD566137">
    <property type="protein sequence ID" value="CAD7443431.1"/>
    <property type="molecule type" value="Genomic_DNA"/>
</dbReference>
<protein>
    <submittedName>
        <fullName evidence="3">Uncharacterized protein</fullName>
    </submittedName>
</protein>
<dbReference type="PANTHER" id="PTHR21381:SF3">
    <property type="entry name" value="SGC REGION PROTEIN SGCQ-RELATED"/>
    <property type="match status" value="1"/>
</dbReference>
<proteinExistence type="inferred from homology"/>
<reference evidence="3" key="1">
    <citation type="submission" date="2020-11" db="EMBL/GenBank/DDBJ databases">
        <authorList>
            <person name="Tran Van P."/>
        </authorList>
    </citation>
    <scope>NUCLEOTIDE SEQUENCE</scope>
</reference>
<evidence type="ECO:0000313" key="3">
    <source>
        <dbReference type="EMBL" id="CAD7443431.1"/>
    </source>
</evidence>
<comment type="similarity">
    <text evidence="1">Belongs to the BtpA family.</text>
</comment>
<name>A0A7R9EXZ8_9NEOP</name>
<dbReference type="PANTHER" id="PTHR21381">
    <property type="entry name" value="ZGC:162297"/>
    <property type="match status" value="1"/>
</dbReference>
<feature type="region of interest" description="Disordered" evidence="2">
    <location>
        <begin position="1"/>
        <end position="20"/>
    </location>
</feature>
<accession>A0A7R9EXZ8</accession>
<dbReference type="SUPFAM" id="SSF51366">
    <property type="entry name" value="Ribulose-phoshate binding barrel"/>
    <property type="match status" value="1"/>
</dbReference>
<dbReference type="InterPro" id="IPR005137">
    <property type="entry name" value="BtpA"/>
</dbReference>
<dbReference type="InterPro" id="IPR011060">
    <property type="entry name" value="RibuloseP-bd_barrel"/>
</dbReference>
<evidence type="ECO:0000256" key="2">
    <source>
        <dbReference type="SAM" id="MobiDB-lite"/>
    </source>
</evidence>